<dbReference type="EMBL" id="MN739613">
    <property type="protein sequence ID" value="QHT15514.1"/>
    <property type="molecule type" value="Genomic_DNA"/>
</dbReference>
<protein>
    <submittedName>
        <fullName evidence="2">Uncharacterized protein</fullName>
    </submittedName>
</protein>
<dbReference type="AlphaFoldDB" id="A0A6C0DH16"/>
<evidence type="ECO:0000256" key="1">
    <source>
        <dbReference type="SAM" id="MobiDB-lite"/>
    </source>
</evidence>
<organism evidence="2">
    <name type="scientific">viral metagenome</name>
    <dbReference type="NCBI Taxonomy" id="1070528"/>
    <lineage>
        <taxon>unclassified sequences</taxon>
        <taxon>metagenomes</taxon>
        <taxon>organismal metagenomes</taxon>
    </lineage>
</organism>
<feature type="compositionally biased region" description="Basic residues" evidence="1">
    <location>
        <begin position="264"/>
        <end position="275"/>
    </location>
</feature>
<proteinExistence type="predicted"/>
<name>A0A6C0DH16_9ZZZZ</name>
<feature type="region of interest" description="Disordered" evidence="1">
    <location>
        <begin position="243"/>
        <end position="275"/>
    </location>
</feature>
<reference evidence="2" key="1">
    <citation type="journal article" date="2020" name="Nature">
        <title>Giant virus diversity and host interactions through global metagenomics.</title>
        <authorList>
            <person name="Schulz F."/>
            <person name="Roux S."/>
            <person name="Paez-Espino D."/>
            <person name="Jungbluth S."/>
            <person name="Walsh D.A."/>
            <person name="Denef V.J."/>
            <person name="McMahon K.D."/>
            <person name="Konstantinidis K.T."/>
            <person name="Eloe-Fadrosh E.A."/>
            <person name="Kyrpides N.C."/>
            <person name="Woyke T."/>
        </authorList>
    </citation>
    <scope>NUCLEOTIDE SEQUENCE</scope>
    <source>
        <strain evidence="2">GVMAG-M-3300023174-176</strain>
    </source>
</reference>
<evidence type="ECO:0000313" key="2">
    <source>
        <dbReference type="EMBL" id="QHT15514.1"/>
    </source>
</evidence>
<feature type="compositionally biased region" description="Low complexity" evidence="1">
    <location>
        <begin position="252"/>
        <end position="263"/>
    </location>
</feature>
<accession>A0A6C0DH16</accession>
<sequence length="275" mass="32011">MGATTSKEESTKPVGLNYSKWNDTDPRRRISWANNKSRSHGTLYILFMSITHDWLLELVKYGTIKNKNSGKVYVNKTFVDSLYSLYDDYYKQILPYKESTISFNTLGTYIVKTRDLLTNISKLDELNKHNLDKFYEQLDSLSKEFRERIKPNNISLATNEFNPELKRQLIKAGHFESGYIYNLQGRSDPKYALNKKRLEKTSKQVELDNYMAFKWKVGNENDPTYKKLKGDLNAINSELSKLTTNYERKTASRNTRNSSTSSRGGKRSTRKNKSK</sequence>